<accession>A0A0F8V627</accession>
<comment type="caution">
    <text evidence="1">The sequence shown here is derived from an EMBL/GenBank/DDBJ whole genome shotgun (WGS) entry which is preliminary data.</text>
</comment>
<dbReference type="EMBL" id="JZBS01000053">
    <property type="protein sequence ID" value="KKK27264.1"/>
    <property type="molecule type" value="Genomic_DNA"/>
</dbReference>
<proteinExistence type="predicted"/>
<dbReference type="AlphaFoldDB" id="A0A0F8V627"/>
<evidence type="ECO:0000313" key="2">
    <source>
        <dbReference type="Proteomes" id="UP000034291"/>
    </source>
</evidence>
<name>A0A0F8V627_9EURO</name>
<feature type="non-terminal residue" evidence="1">
    <location>
        <position position="196"/>
    </location>
</feature>
<keyword evidence="2" id="KW-1185">Reference proteome</keyword>
<reference evidence="1 2" key="1">
    <citation type="submission" date="2015-02" db="EMBL/GenBank/DDBJ databases">
        <title>Draft Genome Sequences of Two Closely-Related Aflatoxigenic Aspergillus Species Obtained from the Cote d'Ivoire.</title>
        <authorList>
            <person name="Moore G.G."/>
            <person name="Beltz S.B."/>
            <person name="Mack B.M."/>
        </authorList>
    </citation>
    <scope>NUCLEOTIDE SEQUENCE [LARGE SCALE GENOMIC DNA]</scope>
    <source>
        <strain evidence="1 2">SRRC1468</strain>
    </source>
</reference>
<evidence type="ECO:0000313" key="1">
    <source>
        <dbReference type="EMBL" id="KKK27264.1"/>
    </source>
</evidence>
<dbReference type="Proteomes" id="UP000034291">
    <property type="component" value="Unassembled WGS sequence"/>
</dbReference>
<dbReference type="OrthoDB" id="4526849at2759"/>
<sequence>MSLSLPMVYNVPFHHFLAYLAELCTTQTSEDSINRAHQRAFSQSSVCSEMSTSSNEGKSAIVSDEALKLFVTDILPVMGDDTFLASPLQISSSGLKHVAANDGSIGVNYPGFFGSDRNTEPPVINFEVSVFAKEVAEMIGSMFTQRSKIPGTRHNDQETFIASMHGTLFYISAAYFSPEYIKYLEAPPQHAETNLW</sequence>
<gene>
    <name evidence="1" type="ORF">ARAM_002254</name>
</gene>
<protein>
    <submittedName>
        <fullName evidence="1">Uncharacterized protein</fullName>
    </submittedName>
</protein>
<organism evidence="1 2">
    <name type="scientific">Aspergillus rambellii</name>
    <dbReference type="NCBI Taxonomy" id="308745"/>
    <lineage>
        <taxon>Eukaryota</taxon>
        <taxon>Fungi</taxon>
        <taxon>Dikarya</taxon>
        <taxon>Ascomycota</taxon>
        <taxon>Pezizomycotina</taxon>
        <taxon>Eurotiomycetes</taxon>
        <taxon>Eurotiomycetidae</taxon>
        <taxon>Eurotiales</taxon>
        <taxon>Aspergillaceae</taxon>
        <taxon>Aspergillus</taxon>
        <taxon>Aspergillus subgen. Nidulantes</taxon>
    </lineage>
</organism>